<accession>A0A9X1RA10</accession>
<evidence type="ECO:0000256" key="1">
    <source>
        <dbReference type="ARBA" id="ARBA00023015"/>
    </source>
</evidence>
<dbReference type="InterPro" id="IPR014710">
    <property type="entry name" value="RmlC-like_jellyroll"/>
</dbReference>
<dbReference type="Pfam" id="PF00027">
    <property type="entry name" value="cNMP_binding"/>
    <property type="match status" value="1"/>
</dbReference>
<dbReference type="Gene3D" id="1.10.10.10">
    <property type="entry name" value="Winged helix-like DNA-binding domain superfamily/Winged helix DNA-binding domain"/>
    <property type="match status" value="1"/>
</dbReference>
<dbReference type="PANTHER" id="PTHR24567:SF68">
    <property type="entry name" value="DNA-BINDING TRANSCRIPTIONAL DUAL REGULATOR CRP"/>
    <property type="match status" value="1"/>
</dbReference>
<dbReference type="RefSeq" id="WP_237865903.1">
    <property type="nucleotide sequence ID" value="NZ_JAKLTY010000011.1"/>
</dbReference>
<reference evidence="7" key="1">
    <citation type="submission" date="2022-01" db="EMBL/GenBank/DDBJ databases">
        <title>Genome sequnece data of strain Bradyrhizobium sp. nov.</title>
        <authorList>
            <person name="Zhang J."/>
        </authorList>
    </citation>
    <scope>NUCLEOTIDE SEQUENCE</scope>
    <source>
        <strain evidence="7">WYCCWR 13023</strain>
    </source>
</reference>
<feature type="domain" description="HTH crp-type" evidence="6">
    <location>
        <begin position="167"/>
        <end position="239"/>
    </location>
</feature>
<proteinExistence type="predicted"/>
<organism evidence="7 8">
    <name type="scientific">Bradyrhizobium zhengyangense</name>
    <dbReference type="NCBI Taxonomy" id="2911009"/>
    <lineage>
        <taxon>Bacteria</taxon>
        <taxon>Pseudomonadati</taxon>
        <taxon>Pseudomonadota</taxon>
        <taxon>Alphaproteobacteria</taxon>
        <taxon>Hyphomicrobiales</taxon>
        <taxon>Nitrobacteraceae</taxon>
        <taxon>Bradyrhizobium</taxon>
    </lineage>
</organism>
<keyword evidence="2" id="KW-0238">DNA-binding</keyword>
<dbReference type="InterPro" id="IPR036388">
    <property type="entry name" value="WH-like_DNA-bd_sf"/>
</dbReference>
<evidence type="ECO:0000256" key="4">
    <source>
        <dbReference type="SAM" id="MobiDB-lite"/>
    </source>
</evidence>
<dbReference type="AlphaFoldDB" id="A0A9X1RA10"/>
<sequence length="247" mass="26597">MVGRSHAQEVADPGEASSEPCAEVQKAGTGRYVLKALDKADLDLVMRTGRLAAYQNREYLLREGEPANGIHIILNGIVESTHAGTQGRELMLATWEAGDFVGAPYILGDHRHSWSARALGRVEALHLDQDAIRTLIAQSPSFAVALIECLGFKGETYSMLAQTLAGQKAAERLVLLLVKLCENAAQDESGPISLGRITQANLARMIGATRQSISLILSRLQDDGIISTGPTKMVVNDLAALRKQVTE</sequence>
<evidence type="ECO:0000259" key="6">
    <source>
        <dbReference type="PROSITE" id="PS51063"/>
    </source>
</evidence>
<dbReference type="PROSITE" id="PS50042">
    <property type="entry name" value="CNMP_BINDING_3"/>
    <property type="match status" value="1"/>
</dbReference>
<dbReference type="InterPro" id="IPR000595">
    <property type="entry name" value="cNMP-bd_dom"/>
</dbReference>
<protein>
    <submittedName>
        <fullName evidence="7">Crp/Fnr family transcriptional regulator</fullName>
    </submittedName>
</protein>
<dbReference type="InterPro" id="IPR018490">
    <property type="entry name" value="cNMP-bd_dom_sf"/>
</dbReference>
<evidence type="ECO:0000313" key="8">
    <source>
        <dbReference type="Proteomes" id="UP001139054"/>
    </source>
</evidence>
<dbReference type="SMART" id="SM00419">
    <property type="entry name" value="HTH_CRP"/>
    <property type="match status" value="1"/>
</dbReference>
<feature type="region of interest" description="Disordered" evidence="4">
    <location>
        <begin position="1"/>
        <end position="22"/>
    </location>
</feature>
<dbReference type="SUPFAM" id="SSF46785">
    <property type="entry name" value="Winged helix' DNA-binding domain"/>
    <property type="match status" value="1"/>
</dbReference>
<evidence type="ECO:0000259" key="5">
    <source>
        <dbReference type="PROSITE" id="PS50042"/>
    </source>
</evidence>
<dbReference type="GO" id="GO:0003677">
    <property type="term" value="F:DNA binding"/>
    <property type="evidence" value="ECO:0007669"/>
    <property type="project" value="UniProtKB-KW"/>
</dbReference>
<keyword evidence="3" id="KW-0804">Transcription</keyword>
<dbReference type="InterPro" id="IPR012318">
    <property type="entry name" value="HTH_CRP"/>
</dbReference>
<evidence type="ECO:0000256" key="3">
    <source>
        <dbReference type="ARBA" id="ARBA00023163"/>
    </source>
</evidence>
<evidence type="ECO:0000256" key="2">
    <source>
        <dbReference type="ARBA" id="ARBA00023125"/>
    </source>
</evidence>
<dbReference type="SUPFAM" id="SSF51206">
    <property type="entry name" value="cAMP-binding domain-like"/>
    <property type="match status" value="1"/>
</dbReference>
<keyword evidence="1" id="KW-0805">Transcription regulation</keyword>
<dbReference type="SMART" id="SM00100">
    <property type="entry name" value="cNMP"/>
    <property type="match status" value="1"/>
</dbReference>
<dbReference type="Gene3D" id="2.60.120.10">
    <property type="entry name" value="Jelly Rolls"/>
    <property type="match status" value="1"/>
</dbReference>
<dbReference type="InterPro" id="IPR050397">
    <property type="entry name" value="Env_Response_Regulators"/>
</dbReference>
<dbReference type="Pfam" id="PF13545">
    <property type="entry name" value="HTH_Crp_2"/>
    <property type="match status" value="1"/>
</dbReference>
<dbReference type="InterPro" id="IPR036390">
    <property type="entry name" value="WH_DNA-bd_sf"/>
</dbReference>
<dbReference type="PANTHER" id="PTHR24567">
    <property type="entry name" value="CRP FAMILY TRANSCRIPTIONAL REGULATORY PROTEIN"/>
    <property type="match status" value="1"/>
</dbReference>
<dbReference type="GO" id="GO:0005829">
    <property type="term" value="C:cytosol"/>
    <property type="evidence" value="ECO:0007669"/>
    <property type="project" value="TreeGrafter"/>
</dbReference>
<dbReference type="EMBL" id="JAKLTY010000011">
    <property type="protein sequence ID" value="MCG2628611.1"/>
    <property type="molecule type" value="Genomic_DNA"/>
</dbReference>
<gene>
    <name evidence="7" type="ORF">L6654_18415</name>
</gene>
<feature type="domain" description="Cyclic nucleotide-binding" evidence="5">
    <location>
        <begin position="33"/>
        <end position="136"/>
    </location>
</feature>
<dbReference type="Proteomes" id="UP001139054">
    <property type="component" value="Unassembled WGS sequence"/>
</dbReference>
<dbReference type="PROSITE" id="PS51063">
    <property type="entry name" value="HTH_CRP_2"/>
    <property type="match status" value="1"/>
</dbReference>
<evidence type="ECO:0000313" key="7">
    <source>
        <dbReference type="EMBL" id="MCG2628611.1"/>
    </source>
</evidence>
<name>A0A9X1RA10_9BRAD</name>
<comment type="caution">
    <text evidence="7">The sequence shown here is derived from an EMBL/GenBank/DDBJ whole genome shotgun (WGS) entry which is preliminary data.</text>
</comment>
<dbReference type="GO" id="GO:0003700">
    <property type="term" value="F:DNA-binding transcription factor activity"/>
    <property type="evidence" value="ECO:0007669"/>
    <property type="project" value="TreeGrafter"/>
</dbReference>
<dbReference type="CDD" id="cd00038">
    <property type="entry name" value="CAP_ED"/>
    <property type="match status" value="1"/>
</dbReference>